<dbReference type="EMBL" id="HG994366">
    <property type="protein sequence ID" value="CAF1916954.1"/>
    <property type="molecule type" value="Genomic_DNA"/>
</dbReference>
<protein>
    <submittedName>
        <fullName evidence="2">(rape) hypothetical protein</fullName>
    </submittedName>
    <submittedName>
        <fullName evidence="3">BnaC02g26270D protein</fullName>
    </submittedName>
</protein>
<evidence type="ECO:0000256" key="1">
    <source>
        <dbReference type="SAM" id="MobiDB-lite"/>
    </source>
</evidence>
<organism evidence="3 4">
    <name type="scientific">Brassica napus</name>
    <name type="common">Rape</name>
    <dbReference type="NCBI Taxonomy" id="3708"/>
    <lineage>
        <taxon>Eukaryota</taxon>
        <taxon>Viridiplantae</taxon>
        <taxon>Streptophyta</taxon>
        <taxon>Embryophyta</taxon>
        <taxon>Tracheophyta</taxon>
        <taxon>Spermatophyta</taxon>
        <taxon>Magnoliopsida</taxon>
        <taxon>eudicotyledons</taxon>
        <taxon>Gunneridae</taxon>
        <taxon>Pentapetalae</taxon>
        <taxon>rosids</taxon>
        <taxon>malvids</taxon>
        <taxon>Brassicales</taxon>
        <taxon>Brassicaceae</taxon>
        <taxon>Brassiceae</taxon>
        <taxon>Brassica</taxon>
    </lineage>
</organism>
<accession>A0A078H7T5</accession>
<proteinExistence type="predicted"/>
<gene>
    <name evidence="3" type="primary">BnaC02g26270D</name>
    <name evidence="2" type="ORF">DARMORV10_C02P40550.1</name>
    <name evidence="3" type="ORF">GSBRNA2T00054782001</name>
</gene>
<keyword evidence="4" id="KW-1185">Reference proteome</keyword>
<dbReference type="PaxDb" id="3708-A0A078H7T5"/>
<reference evidence="3" key="2">
    <citation type="submission" date="2014-06" db="EMBL/GenBank/DDBJ databases">
        <authorList>
            <person name="Genoscope - CEA"/>
        </authorList>
    </citation>
    <scope>NUCLEOTIDE SEQUENCE</scope>
</reference>
<evidence type="ECO:0000313" key="2">
    <source>
        <dbReference type="EMBL" id="CAF1916954.1"/>
    </source>
</evidence>
<name>A0A078H7T5_BRANA</name>
<dbReference type="EMBL" id="LK032316">
    <property type="protein sequence ID" value="CDY33529.1"/>
    <property type="molecule type" value="Genomic_DNA"/>
</dbReference>
<evidence type="ECO:0000313" key="4">
    <source>
        <dbReference type="Proteomes" id="UP000028999"/>
    </source>
</evidence>
<evidence type="ECO:0000313" key="3">
    <source>
        <dbReference type="EMBL" id="CDY33529.1"/>
    </source>
</evidence>
<reference evidence="2" key="3">
    <citation type="submission" date="2021-01" db="EMBL/GenBank/DDBJ databases">
        <authorList>
            <consortium name="Genoscope - CEA"/>
            <person name="William W."/>
        </authorList>
    </citation>
    <scope>NUCLEOTIDE SEQUENCE</scope>
</reference>
<dbReference type="AlphaFoldDB" id="A0A078H7T5"/>
<dbReference type="Proteomes" id="UP000028999">
    <property type="component" value="Unassembled WGS sequence"/>
</dbReference>
<feature type="region of interest" description="Disordered" evidence="1">
    <location>
        <begin position="37"/>
        <end position="81"/>
    </location>
</feature>
<reference evidence="3 4" key="1">
    <citation type="journal article" date="2014" name="Science">
        <title>Plant genetics. Early allopolyploid evolution in the post-Neolithic Brassica napus oilseed genome.</title>
        <authorList>
            <person name="Chalhoub B."/>
            <person name="Denoeud F."/>
            <person name="Liu S."/>
            <person name="Parkin I.A."/>
            <person name="Tang H."/>
            <person name="Wang X."/>
            <person name="Chiquet J."/>
            <person name="Belcram H."/>
            <person name="Tong C."/>
            <person name="Samans B."/>
            <person name="Correa M."/>
            <person name="Da Silva C."/>
            <person name="Just J."/>
            <person name="Falentin C."/>
            <person name="Koh C.S."/>
            <person name="Le Clainche I."/>
            <person name="Bernard M."/>
            <person name="Bento P."/>
            <person name="Noel B."/>
            <person name="Labadie K."/>
            <person name="Alberti A."/>
            <person name="Charles M."/>
            <person name="Arnaud D."/>
            <person name="Guo H."/>
            <person name="Daviaud C."/>
            <person name="Alamery S."/>
            <person name="Jabbari K."/>
            <person name="Zhao M."/>
            <person name="Edger P.P."/>
            <person name="Chelaifa H."/>
            <person name="Tack D."/>
            <person name="Lassalle G."/>
            <person name="Mestiri I."/>
            <person name="Schnel N."/>
            <person name="Le Paslier M.C."/>
            <person name="Fan G."/>
            <person name="Renault V."/>
            <person name="Bayer P.E."/>
            <person name="Golicz A.A."/>
            <person name="Manoli S."/>
            <person name="Lee T.H."/>
            <person name="Thi V.H."/>
            <person name="Chalabi S."/>
            <person name="Hu Q."/>
            <person name="Fan C."/>
            <person name="Tollenaere R."/>
            <person name="Lu Y."/>
            <person name="Battail C."/>
            <person name="Shen J."/>
            <person name="Sidebottom C.H."/>
            <person name="Wang X."/>
            <person name="Canaguier A."/>
            <person name="Chauveau A."/>
            <person name="Berard A."/>
            <person name="Deniot G."/>
            <person name="Guan M."/>
            <person name="Liu Z."/>
            <person name="Sun F."/>
            <person name="Lim Y.P."/>
            <person name="Lyons E."/>
            <person name="Town C.D."/>
            <person name="Bancroft I."/>
            <person name="Wang X."/>
            <person name="Meng J."/>
            <person name="Ma J."/>
            <person name="Pires J.C."/>
            <person name="King G.J."/>
            <person name="Brunel D."/>
            <person name="Delourme R."/>
            <person name="Renard M."/>
            <person name="Aury J.M."/>
            <person name="Adams K.L."/>
            <person name="Batley J."/>
            <person name="Snowdon R.J."/>
            <person name="Tost J."/>
            <person name="Edwards D."/>
            <person name="Zhou Y."/>
            <person name="Hua W."/>
            <person name="Sharpe A.G."/>
            <person name="Paterson A.H."/>
            <person name="Guan C."/>
            <person name="Wincker P."/>
        </authorList>
    </citation>
    <scope>NUCLEOTIDE SEQUENCE [LARGE SCALE GENOMIC DNA]</scope>
    <source>
        <strain evidence="4">cv. Darmor-bzh</strain>
    </source>
</reference>
<sequence>MNCWKVASTNPWDGSYGEEGFFTSSCTSTLQSEKVNGAKAGHQGGIGSLVNESTEPSSSKEKSLEIANVPEYKAPEPSGEPRVLVLDKRVSTISDVQQGETKRQKKKDAAMVYVRGKSERARKLAASHQSPFKGNITAKLIIPNKPVGPRYDPFAPADKKMSKVLTDRLKLYP</sequence>
<dbReference type="Gramene" id="CDY33529">
    <property type="protein sequence ID" value="CDY33529"/>
    <property type="gene ID" value="GSBRNA2T00054782001"/>
</dbReference>
<dbReference type="Proteomes" id="UP001295469">
    <property type="component" value="Chromosome C02"/>
</dbReference>